<dbReference type="KEGG" id="bdo:EL88_22195"/>
<dbReference type="Proteomes" id="UP000294834">
    <property type="component" value="Unassembled WGS sequence"/>
</dbReference>
<dbReference type="Proteomes" id="UP001055104">
    <property type="component" value="Unassembled WGS sequence"/>
</dbReference>
<dbReference type="EMBL" id="SLTX01000002">
    <property type="protein sequence ID" value="TDB04103.1"/>
    <property type="molecule type" value="Genomic_DNA"/>
</dbReference>
<organism evidence="2 11">
    <name type="scientific">Phocaeicola dorei</name>
    <dbReference type="NCBI Taxonomy" id="357276"/>
    <lineage>
        <taxon>Bacteria</taxon>
        <taxon>Pseudomonadati</taxon>
        <taxon>Bacteroidota</taxon>
        <taxon>Bacteroidia</taxon>
        <taxon>Bacteroidales</taxon>
        <taxon>Bacteroidaceae</taxon>
        <taxon>Phocaeicola</taxon>
    </lineage>
</organism>
<dbReference type="EMBL" id="SLTX01000022">
    <property type="protein sequence ID" value="TDB01774.1"/>
    <property type="molecule type" value="Genomic_DNA"/>
</dbReference>
<dbReference type="EMBL" id="BQOB01000001">
    <property type="protein sequence ID" value="GKH79775.1"/>
    <property type="molecule type" value="Genomic_DNA"/>
</dbReference>
<dbReference type="EMBL" id="VVZB01000040">
    <property type="protein sequence ID" value="KAA5378749.1"/>
    <property type="molecule type" value="Genomic_DNA"/>
</dbReference>
<evidence type="ECO:0000313" key="7">
    <source>
        <dbReference type="EMBL" id="TDB02403.1"/>
    </source>
</evidence>
<dbReference type="Proteomes" id="UP000500949">
    <property type="component" value="Chromosome"/>
</dbReference>
<proteinExistence type="predicted"/>
<dbReference type="EMBL" id="SLTX01000007">
    <property type="protein sequence ID" value="TDB02403.1"/>
    <property type="molecule type" value="Genomic_DNA"/>
</dbReference>
<dbReference type="EMBL" id="SLTX01000006">
    <property type="protein sequence ID" value="TDB02436.1"/>
    <property type="molecule type" value="Genomic_DNA"/>
</dbReference>
<dbReference type="Proteomes" id="UP000347681">
    <property type="component" value="Unassembled WGS sequence"/>
</dbReference>
<evidence type="ECO:0000313" key="11">
    <source>
        <dbReference type="Proteomes" id="UP000347681"/>
    </source>
</evidence>
<reference evidence="4 10" key="2">
    <citation type="journal article" date="2019" name="Nat. Microbiol.">
        <title>Genomic variation and strain-specific functional adaptation in the human gut microbiome during early life.</title>
        <authorList>
            <person name="Vatanen T."/>
            <person name="Plichta D.R."/>
            <person name="Somani J."/>
            <person name="Munch P.C."/>
            <person name="Arthur T.D."/>
            <person name="Hall A.B."/>
            <person name="Rudolf S."/>
            <person name="Oakeley E.J."/>
            <person name="Ke X."/>
            <person name="Young R.A."/>
            <person name="Haiser H.J."/>
            <person name="Kolde R."/>
            <person name="Yassour M."/>
            <person name="Luopajarvi K."/>
            <person name="Siljander H."/>
            <person name="Virtanen S.M."/>
            <person name="Ilonen J."/>
            <person name="Uibo R."/>
            <person name="Tillmann V."/>
            <person name="Mokurov S."/>
            <person name="Dorshakova N."/>
            <person name="Porter J.A."/>
            <person name="McHardy A.C."/>
            <person name="Lahdesmaki H."/>
            <person name="Vlamakis H."/>
            <person name="Huttenhower C."/>
            <person name="Knip M."/>
            <person name="Xavier R.J."/>
        </authorList>
    </citation>
    <scope>NUCLEOTIDE SEQUENCE [LARGE SCALE GENOMIC DNA]</scope>
    <source>
        <strain evidence="4 10">RJX1052</strain>
    </source>
</reference>
<dbReference type="KEGG" id="bdh:GV66_03060"/>
<dbReference type="AlphaFoldDB" id="A0A076IV59"/>
<evidence type="ECO:0000313" key="10">
    <source>
        <dbReference type="Proteomes" id="UP000294834"/>
    </source>
</evidence>
<name>A0A076IV59_9BACT</name>
<evidence type="ECO:0000313" key="6">
    <source>
        <dbReference type="EMBL" id="TDB02275.1"/>
    </source>
</evidence>
<reference evidence="3" key="3">
    <citation type="submission" date="2019-11" db="EMBL/GenBank/DDBJ databases">
        <title>Complete genome sequence of Bacteroides dorei DSM 17855.</title>
        <authorList>
            <person name="Russell J.T."/>
        </authorList>
    </citation>
    <scope>NUCLEOTIDE SEQUENCE [LARGE SCALE GENOMIC DNA]</scope>
    <source>
        <strain evidence="3">DSM 17855</strain>
    </source>
</reference>
<dbReference type="EMBL" id="SLTX01000018">
    <property type="protein sequence ID" value="TDB01886.1"/>
    <property type="molecule type" value="Genomic_DNA"/>
</dbReference>
<evidence type="ECO:0000313" key="3">
    <source>
        <dbReference type="EMBL" id="QJR78333.1"/>
    </source>
</evidence>
<gene>
    <name evidence="1" type="ORF">CE91St7_06590</name>
    <name evidence="9" type="ORF">E1J06_23535</name>
    <name evidence="8" type="ORF">E1J06_25345</name>
    <name evidence="7" type="ORF">E1J06_25470</name>
    <name evidence="6" type="ORF">E1J06_25825</name>
    <name evidence="5" type="ORF">E1J06_26690</name>
    <name evidence="4" type="ORF">E1J06_27065</name>
    <name evidence="2" type="ORF">F2Y61_22935</name>
    <name evidence="3" type="ORF">GKD17_19165</name>
</gene>
<evidence type="ECO:0000313" key="9">
    <source>
        <dbReference type="EMBL" id="TDB04103.1"/>
    </source>
</evidence>
<evidence type="ECO:0000313" key="8">
    <source>
        <dbReference type="EMBL" id="TDB02436.1"/>
    </source>
</evidence>
<sequence length="63" mass="7650">MVTENIYYTYVKRKLKSFRNAKTLVNLYPKNKQENVKEFVDINNVNFKNSKEILKLLYQFSIK</sequence>
<accession>A0A076IV59</accession>
<evidence type="ECO:0000313" key="4">
    <source>
        <dbReference type="EMBL" id="TDB01774.1"/>
    </source>
</evidence>
<reference evidence="1" key="4">
    <citation type="submission" date="2022-01" db="EMBL/GenBank/DDBJ databases">
        <title>Novel bile acid biosynthetic pathways are enriched in the microbiome of centenarians.</title>
        <authorList>
            <person name="Sato Y."/>
            <person name="Atarashi K."/>
            <person name="Plichta R.D."/>
            <person name="Arai Y."/>
            <person name="Sasajima S."/>
            <person name="Kearney M.S."/>
            <person name="Suda W."/>
            <person name="Takeshita K."/>
            <person name="Sasaki T."/>
            <person name="Okamoto S."/>
            <person name="Skelly N.A."/>
            <person name="Okamura Y."/>
            <person name="Vlamakis H."/>
            <person name="Li Y."/>
            <person name="Tanoue T."/>
            <person name="Takei H."/>
            <person name="Nittono H."/>
            <person name="Narushima S."/>
            <person name="Irie J."/>
            <person name="Itoh H."/>
            <person name="Moriya K."/>
            <person name="Sugiura Y."/>
            <person name="Suematsu M."/>
            <person name="Moritoki N."/>
            <person name="Shibata S."/>
            <person name="Littman R.D."/>
            <person name="Fischbach A.M."/>
            <person name="Uwamino Y."/>
            <person name="Inoue T."/>
            <person name="Honda A."/>
            <person name="Hattori M."/>
            <person name="Murai T."/>
            <person name="Xavier J.R."/>
            <person name="Hirose N."/>
            <person name="Honda K."/>
        </authorList>
    </citation>
    <scope>NUCLEOTIDE SEQUENCE</scope>
    <source>
        <strain evidence="1">CE91-St7</strain>
    </source>
</reference>
<evidence type="ECO:0000313" key="2">
    <source>
        <dbReference type="EMBL" id="KAA5378749.1"/>
    </source>
</evidence>
<reference evidence="2 11" key="1">
    <citation type="journal article" date="2019" name="Nat. Med.">
        <title>A library of human gut bacterial isolates paired with longitudinal multiomics data enables mechanistic microbiome research.</title>
        <authorList>
            <person name="Poyet M."/>
            <person name="Groussin M."/>
            <person name="Gibbons S.M."/>
            <person name="Avila-Pacheco J."/>
            <person name="Jiang X."/>
            <person name="Kearney S.M."/>
            <person name="Perrotta A.R."/>
            <person name="Berdy B."/>
            <person name="Zhao S."/>
            <person name="Lieberman T.D."/>
            <person name="Swanson P.K."/>
            <person name="Smith M."/>
            <person name="Roesemann S."/>
            <person name="Alexander J.E."/>
            <person name="Rich S.A."/>
            <person name="Livny J."/>
            <person name="Vlamakis H."/>
            <person name="Clish C."/>
            <person name="Bullock K."/>
            <person name="Deik A."/>
            <person name="Scott J."/>
            <person name="Pierce K.A."/>
            <person name="Xavier R.J."/>
            <person name="Alm E.J."/>
        </authorList>
    </citation>
    <scope>NUCLEOTIDE SEQUENCE [LARGE SCALE GENOMIC DNA]</scope>
    <source>
        <strain evidence="2 11">BIOML-A5</strain>
    </source>
</reference>
<dbReference type="EMBL" id="CP046176">
    <property type="protein sequence ID" value="QJR78333.1"/>
    <property type="molecule type" value="Genomic_DNA"/>
</dbReference>
<protein>
    <submittedName>
        <fullName evidence="2">Uncharacterized protein</fullName>
    </submittedName>
</protein>
<evidence type="ECO:0000313" key="1">
    <source>
        <dbReference type="EMBL" id="GKH79775.1"/>
    </source>
</evidence>
<evidence type="ECO:0000313" key="5">
    <source>
        <dbReference type="EMBL" id="TDB01886.1"/>
    </source>
</evidence>
<dbReference type="EMBL" id="SLTX01000009">
    <property type="protein sequence ID" value="TDB02275.1"/>
    <property type="molecule type" value="Genomic_DNA"/>
</dbReference>